<dbReference type="AlphaFoldDB" id="A0A6N7ESY4"/>
<reference evidence="2 3" key="1">
    <citation type="submission" date="2019-10" db="EMBL/GenBank/DDBJ databases">
        <title>Georgenia wutianyii sp. nov. and Georgenia yuyongxinii sp. nov. isolated from plateau pika (Ochotona curzoniae) in the Qinghai-Tibet plateau of China.</title>
        <authorList>
            <person name="Tian Z."/>
        </authorList>
    </citation>
    <scope>NUCLEOTIDE SEQUENCE [LARGE SCALE GENOMIC DNA]</scope>
    <source>
        <strain evidence="2 3">JCM 19765</strain>
    </source>
</reference>
<comment type="caution">
    <text evidence="2">The sequence shown here is derived from an EMBL/GenBank/DDBJ whole genome shotgun (WGS) entry which is preliminary data.</text>
</comment>
<dbReference type="Proteomes" id="UP000437709">
    <property type="component" value="Unassembled WGS sequence"/>
</dbReference>
<accession>A0A6N7ESY4</accession>
<evidence type="ECO:0000256" key="1">
    <source>
        <dbReference type="SAM" id="MobiDB-lite"/>
    </source>
</evidence>
<evidence type="ECO:0000313" key="2">
    <source>
        <dbReference type="EMBL" id="MPV39206.1"/>
    </source>
</evidence>
<feature type="region of interest" description="Disordered" evidence="1">
    <location>
        <begin position="1"/>
        <end position="102"/>
    </location>
</feature>
<dbReference type="RefSeq" id="WP_227659628.1">
    <property type="nucleotide sequence ID" value="NZ_WHPC01000204.1"/>
</dbReference>
<sequence>MSILITPGMVGPARPGAGPGASRGDGGAAFESALAAELGPTRSASSERPAAERSRSDRTGASRTDDAATDRPSRDPHVTEPARQEPEGDAAGSAGATAVDGA</sequence>
<feature type="non-terminal residue" evidence="2">
    <location>
        <position position="102"/>
    </location>
</feature>
<feature type="compositionally biased region" description="Low complexity" evidence="1">
    <location>
        <begin position="7"/>
        <end position="16"/>
    </location>
</feature>
<keyword evidence="3" id="KW-1185">Reference proteome</keyword>
<feature type="compositionally biased region" description="Gly residues" evidence="1">
    <location>
        <begin position="17"/>
        <end position="27"/>
    </location>
</feature>
<feature type="compositionally biased region" description="Basic and acidic residues" evidence="1">
    <location>
        <begin position="49"/>
        <end position="86"/>
    </location>
</feature>
<gene>
    <name evidence="2" type="ORF">GB881_19595</name>
</gene>
<protein>
    <submittedName>
        <fullName evidence="2">Uncharacterized protein</fullName>
    </submittedName>
</protein>
<name>A0A6N7ESY4_9MICO</name>
<evidence type="ECO:0000313" key="3">
    <source>
        <dbReference type="Proteomes" id="UP000437709"/>
    </source>
</evidence>
<organism evidence="2 3">
    <name type="scientific">Georgenia subflava</name>
    <dbReference type="NCBI Taxonomy" id="1622177"/>
    <lineage>
        <taxon>Bacteria</taxon>
        <taxon>Bacillati</taxon>
        <taxon>Actinomycetota</taxon>
        <taxon>Actinomycetes</taxon>
        <taxon>Micrococcales</taxon>
        <taxon>Bogoriellaceae</taxon>
        <taxon>Georgenia</taxon>
    </lineage>
</organism>
<dbReference type="EMBL" id="WHPC01000204">
    <property type="protein sequence ID" value="MPV39206.1"/>
    <property type="molecule type" value="Genomic_DNA"/>
</dbReference>
<proteinExistence type="predicted"/>